<comment type="caution">
    <text evidence="2">The sequence shown here is derived from an EMBL/GenBank/DDBJ whole genome shotgun (WGS) entry which is preliminary data.</text>
</comment>
<name>A0AAV4TZU0_9ARAC</name>
<dbReference type="EMBL" id="BPLQ01010436">
    <property type="protein sequence ID" value="GIY50733.1"/>
    <property type="molecule type" value="Genomic_DNA"/>
</dbReference>
<evidence type="ECO:0000256" key="1">
    <source>
        <dbReference type="SAM" id="MobiDB-lite"/>
    </source>
</evidence>
<sequence>MLTHTARLSLQYVNTFIEKRQGVIWLEISSFSPIPHTSLTKSPPIRRSPMKRNTQQQSGKRPPSKTIQQKRILSGDAEEMPTKLLFHHIFRQ</sequence>
<accession>A0AAV4TZU0</accession>
<organism evidence="2 3">
    <name type="scientific">Caerostris darwini</name>
    <dbReference type="NCBI Taxonomy" id="1538125"/>
    <lineage>
        <taxon>Eukaryota</taxon>
        <taxon>Metazoa</taxon>
        <taxon>Ecdysozoa</taxon>
        <taxon>Arthropoda</taxon>
        <taxon>Chelicerata</taxon>
        <taxon>Arachnida</taxon>
        <taxon>Araneae</taxon>
        <taxon>Araneomorphae</taxon>
        <taxon>Entelegynae</taxon>
        <taxon>Araneoidea</taxon>
        <taxon>Araneidae</taxon>
        <taxon>Caerostris</taxon>
    </lineage>
</organism>
<evidence type="ECO:0000313" key="2">
    <source>
        <dbReference type="EMBL" id="GIY50733.1"/>
    </source>
</evidence>
<proteinExistence type="predicted"/>
<feature type="region of interest" description="Disordered" evidence="1">
    <location>
        <begin position="33"/>
        <end position="74"/>
    </location>
</feature>
<protein>
    <submittedName>
        <fullName evidence="2">Uncharacterized protein</fullName>
    </submittedName>
</protein>
<dbReference type="AlphaFoldDB" id="A0AAV4TZU0"/>
<gene>
    <name evidence="2" type="ORF">CDAR_225751</name>
</gene>
<feature type="compositionally biased region" description="Polar residues" evidence="1">
    <location>
        <begin position="51"/>
        <end position="71"/>
    </location>
</feature>
<reference evidence="2 3" key="1">
    <citation type="submission" date="2021-06" db="EMBL/GenBank/DDBJ databases">
        <title>Caerostris darwini draft genome.</title>
        <authorList>
            <person name="Kono N."/>
            <person name="Arakawa K."/>
        </authorList>
    </citation>
    <scope>NUCLEOTIDE SEQUENCE [LARGE SCALE GENOMIC DNA]</scope>
</reference>
<keyword evidence="3" id="KW-1185">Reference proteome</keyword>
<evidence type="ECO:0000313" key="3">
    <source>
        <dbReference type="Proteomes" id="UP001054837"/>
    </source>
</evidence>
<dbReference type="Proteomes" id="UP001054837">
    <property type="component" value="Unassembled WGS sequence"/>
</dbReference>